<evidence type="ECO:0000313" key="2">
    <source>
        <dbReference type="EMBL" id="CAJ1385652.1"/>
    </source>
</evidence>
<dbReference type="AlphaFoldDB" id="A0AA36MVV0"/>
<reference evidence="2" key="1">
    <citation type="submission" date="2023-08" db="EMBL/GenBank/DDBJ databases">
        <authorList>
            <person name="Chen Y."/>
            <person name="Shah S."/>
            <person name="Dougan E. K."/>
            <person name="Thang M."/>
            <person name="Chan C."/>
        </authorList>
    </citation>
    <scope>NUCLEOTIDE SEQUENCE</scope>
</reference>
<organism evidence="2 3">
    <name type="scientific">Effrenium voratum</name>
    <dbReference type="NCBI Taxonomy" id="2562239"/>
    <lineage>
        <taxon>Eukaryota</taxon>
        <taxon>Sar</taxon>
        <taxon>Alveolata</taxon>
        <taxon>Dinophyceae</taxon>
        <taxon>Suessiales</taxon>
        <taxon>Symbiodiniaceae</taxon>
        <taxon>Effrenium</taxon>
    </lineage>
</organism>
<evidence type="ECO:0000313" key="3">
    <source>
        <dbReference type="Proteomes" id="UP001178507"/>
    </source>
</evidence>
<feature type="region of interest" description="Disordered" evidence="1">
    <location>
        <begin position="1"/>
        <end position="41"/>
    </location>
</feature>
<proteinExistence type="predicted"/>
<dbReference type="EMBL" id="CAUJNA010001262">
    <property type="protein sequence ID" value="CAJ1385652.1"/>
    <property type="molecule type" value="Genomic_DNA"/>
</dbReference>
<feature type="region of interest" description="Disordered" evidence="1">
    <location>
        <begin position="76"/>
        <end position="100"/>
    </location>
</feature>
<gene>
    <name evidence="2" type="ORF">EVOR1521_LOCUS12210</name>
</gene>
<accession>A0AA36MVV0</accession>
<sequence>MTSAVSPSEVEAALSAVAAEQTQDDRKKAERRRQVRTPEPAFPPFPTCLALLQHFLPSDLHAPELSRVVTIDRIQHTSVPTEKGKKRKRGGDDDEDPGEKREAMINMLPKPIQRELRVLRLPDNLCGHSAFHFNKIVRYTYELCVEGEIMQHILHREEILDMVAKGLHGKRTVAKQLIIVPAFAGVFFGDFQGEHEVEFQVSSMPVNKVAAVAEATMEGDREVWMEPVRFASSVLYARTPSGWANEGGEERDDAVLALGLVDALAFDGVECREYKPVVEVDGRAS</sequence>
<dbReference type="Proteomes" id="UP001178507">
    <property type="component" value="Unassembled WGS sequence"/>
</dbReference>
<comment type="caution">
    <text evidence="2">The sequence shown here is derived from an EMBL/GenBank/DDBJ whole genome shotgun (WGS) entry which is preliminary data.</text>
</comment>
<protein>
    <submittedName>
        <fullName evidence="2">Uncharacterized protein</fullName>
    </submittedName>
</protein>
<feature type="compositionally biased region" description="Low complexity" evidence="1">
    <location>
        <begin position="1"/>
        <end position="20"/>
    </location>
</feature>
<evidence type="ECO:0000256" key="1">
    <source>
        <dbReference type="SAM" id="MobiDB-lite"/>
    </source>
</evidence>
<keyword evidence="3" id="KW-1185">Reference proteome</keyword>
<name>A0AA36MVV0_9DINO</name>